<keyword evidence="5" id="KW-0106">Calcium</keyword>
<accession>A0AAD8B718</accession>
<protein>
    <submittedName>
        <fullName evidence="9">Protocadherin beta-9-like isoform X1</fullName>
    </submittedName>
</protein>
<dbReference type="GO" id="GO:0005886">
    <property type="term" value="C:plasma membrane"/>
    <property type="evidence" value="ECO:0007669"/>
    <property type="project" value="TreeGrafter"/>
</dbReference>
<dbReference type="PROSITE" id="PS50268">
    <property type="entry name" value="CADHERIN_2"/>
    <property type="match status" value="1"/>
</dbReference>
<dbReference type="InterPro" id="IPR050174">
    <property type="entry name" value="Protocadherin/Cadherin-CA"/>
</dbReference>
<evidence type="ECO:0000256" key="6">
    <source>
        <dbReference type="SAM" id="MobiDB-lite"/>
    </source>
</evidence>
<dbReference type="PRINTS" id="PR00205">
    <property type="entry name" value="CADHERIN"/>
</dbReference>
<dbReference type="SUPFAM" id="SSF49313">
    <property type="entry name" value="Cadherin-like"/>
    <property type="match status" value="2"/>
</dbReference>
<reference evidence="9" key="1">
    <citation type="journal article" date="2023" name="PLoS Negl. Trop. Dis.">
        <title>A genome sequence for Biomphalaria pfeifferi, the major vector snail for the human-infecting parasite Schistosoma mansoni.</title>
        <authorList>
            <person name="Bu L."/>
            <person name="Lu L."/>
            <person name="Laidemitt M.R."/>
            <person name="Zhang S.M."/>
            <person name="Mutuku M."/>
            <person name="Mkoji G."/>
            <person name="Steinauer M."/>
            <person name="Loker E.S."/>
        </authorList>
    </citation>
    <scope>NUCLEOTIDE SEQUENCE</scope>
    <source>
        <strain evidence="9">KasaAsao</strain>
    </source>
</reference>
<evidence type="ECO:0000313" key="10">
    <source>
        <dbReference type="Proteomes" id="UP001233172"/>
    </source>
</evidence>
<feature type="compositionally biased region" description="Basic and acidic residues" evidence="6">
    <location>
        <begin position="389"/>
        <end position="400"/>
    </location>
</feature>
<evidence type="ECO:0000256" key="1">
    <source>
        <dbReference type="ARBA" id="ARBA00004167"/>
    </source>
</evidence>
<keyword evidence="3" id="KW-1133">Transmembrane helix</keyword>
<keyword evidence="10" id="KW-1185">Reference proteome</keyword>
<feature type="compositionally biased region" description="Basic and acidic residues" evidence="6">
    <location>
        <begin position="409"/>
        <end position="419"/>
    </location>
</feature>
<reference evidence="9" key="2">
    <citation type="submission" date="2023-04" db="EMBL/GenBank/DDBJ databases">
        <authorList>
            <person name="Bu L."/>
            <person name="Lu L."/>
            <person name="Laidemitt M.R."/>
            <person name="Zhang S.M."/>
            <person name="Mutuku M."/>
            <person name="Mkoji G."/>
            <person name="Steinauer M."/>
            <person name="Loker E.S."/>
        </authorList>
    </citation>
    <scope>NUCLEOTIDE SEQUENCE</scope>
    <source>
        <strain evidence="9">KasaAsao</strain>
        <tissue evidence="9">Whole Snail</tissue>
    </source>
</reference>
<feature type="compositionally biased region" description="Gly residues" evidence="6">
    <location>
        <begin position="420"/>
        <end position="432"/>
    </location>
</feature>
<evidence type="ECO:0000256" key="4">
    <source>
        <dbReference type="ARBA" id="ARBA00023180"/>
    </source>
</evidence>
<evidence type="ECO:0000256" key="3">
    <source>
        <dbReference type="ARBA" id="ARBA00022989"/>
    </source>
</evidence>
<dbReference type="Gene3D" id="2.60.40.60">
    <property type="entry name" value="Cadherins"/>
    <property type="match status" value="2"/>
</dbReference>
<feature type="region of interest" description="Disordered" evidence="6">
    <location>
        <begin position="389"/>
        <end position="438"/>
    </location>
</feature>
<feature type="chain" id="PRO_5042280198" evidence="7">
    <location>
        <begin position="30"/>
        <end position="495"/>
    </location>
</feature>
<dbReference type="GO" id="GO:0005509">
    <property type="term" value="F:calcium ion binding"/>
    <property type="evidence" value="ECO:0007669"/>
    <property type="project" value="UniProtKB-UniRule"/>
</dbReference>
<feature type="signal peptide" evidence="7">
    <location>
        <begin position="1"/>
        <end position="29"/>
    </location>
</feature>
<sequence>MVDLFENLREVNSLFICLLVTSLVLPIVAQYANPCNVAETLPYNLTITEIDGEGTELLKTTLGEFIWTLDFLIERQKVLLPFLNLTAYGNKNLVLYTLSLTRALDLEYIKRTWNVEWKTVYIKLTCKSNMYTKPLTHSLMINILEKNEFSPRFHTSSFAVQVRENASIGTQVIRLSEWATDEDLTFRGQEIKGFNVSSVESGPGIYLNDYMHITNYLMGTLVTKKKLDFELFTSLRGIVVVQDNGGLRGKANLTIDILDDDDTPPVFLFPPCEGSCPASYFVNVPDDHRGRIPNIEPGPIQARDGDTTANSILYTITKGPTGYAEFISIDVKNAEVTVIKPLKGFHLKTLTLTVQAEEVSSLNQHTTVTLQVNSMDAILYRKKIDGAKEKGQNTGDEKGGSESGGAGNKRGDVAREGDRGGGGTEGGRGTGDLWGQYLMGGGDDDNQKDLTRARMENVGHSSKSWSLEVILSLCVLSALICDQTYSLYLAEGVLG</sequence>
<keyword evidence="3" id="KW-0472">Membrane</keyword>
<dbReference type="GO" id="GO:0007156">
    <property type="term" value="P:homophilic cell adhesion via plasma membrane adhesion molecules"/>
    <property type="evidence" value="ECO:0007669"/>
    <property type="project" value="InterPro"/>
</dbReference>
<dbReference type="CDD" id="cd11304">
    <property type="entry name" value="Cadherin_repeat"/>
    <property type="match status" value="2"/>
</dbReference>
<dbReference type="EMBL" id="JASAOG010000128">
    <property type="protein sequence ID" value="KAK0049201.1"/>
    <property type="molecule type" value="Genomic_DNA"/>
</dbReference>
<gene>
    <name evidence="9" type="ORF">Bpfe_021294</name>
</gene>
<dbReference type="InterPro" id="IPR015919">
    <property type="entry name" value="Cadherin-like_sf"/>
</dbReference>
<evidence type="ECO:0000259" key="8">
    <source>
        <dbReference type="PROSITE" id="PS50268"/>
    </source>
</evidence>
<organism evidence="9 10">
    <name type="scientific">Biomphalaria pfeifferi</name>
    <name type="common">Bloodfluke planorb</name>
    <name type="synonym">Freshwater snail</name>
    <dbReference type="NCBI Taxonomy" id="112525"/>
    <lineage>
        <taxon>Eukaryota</taxon>
        <taxon>Metazoa</taxon>
        <taxon>Spiralia</taxon>
        <taxon>Lophotrochozoa</taxon>
        <taxon>Mollusca</taxon>
        <taxon>Gastropoda</taxon>
        <taxon>Heterobranchia</taxon>
        <taxon>Euthyneura</taxon>
        <taxon>Panpulmonata</taxon>
        <taxon>Hygrophila</taxon>
        <taxon>Lymnaeoidea</taxon>
        <taxon>Planorbidae</taxon>
        <taxon>Biomphalaria</taxon>
    </lineage>
</organism>
<dbReference type="AlphaFoldDB" id="A0AAD8B718"/>
<evidence type="ECO:0000256" key="7">
    <source>
        <dbReference type="SAM" id="SignalP"/>
    </source>
</evidence>
<keyword evidence="2" id="KW-0812">Transmembrane</keyword>
<evidence type="ECO:0000313" key="9">
    <source>
        <dbReference type="EMBL" id="KAK0049201.1"/>
    </source>
</evidence>
<keyword evidence="4" id="KW-0325">Glycoprotein</keyword>
<comment type="caution">
    <text evidence="9">The sequence shown here is derived from an EMBL/GenBank/DDBJ whole genome shotgun (WGS) entry which is preliminary data.</text>
</comment>
<evidence type="ECO:0000256" key="5">
    <source>
        <dbReference type="PROSITE-ProRule" id="PRU00043"/>
    </source>
</evidence>
<dbReference type="PANTHER" id="PTHR24028">
    <property type="entry name" value="CADHERIN-87A"/>
    <property type="match status" value="1"/>
</dbReference>
<dbReference type="PANTHER" id="PTHR24028:SF146">
    <property type="entry name" value="CADHERIN 96CB, ISOFORM D-RELATED"/>
    <property type="match status" value="1"/>
</dbReference>
<proteinExistence type="predicted"/>
<dbReference type="Proteomes" id="UP001233172">
    <property type="component" value="Unassembled WGS sequence"/>
</dbReference>
<name>A0AAD8B718_BIOPF</name>
<feature type="domain" description="Cadherin" evidence="8">
    <location>
        <begin position="154"/>
        <end position="267"/>
    </location>
</feature>
<comment type="subcellular location">
    <subcellularLocation>
        <location evidence="1">Membrane</location>
        <topology evidence="1">Single-pass membrane protein</topology>
    </subcellularLocation>
</comment>
<dbReference type="InterPro" id="IPR002126">
    <property type="entry name" value="Cadherin-like_dom"/>
</dbReference>
<keyword evidence="7" id="KW-0732">Signal</keyword>
<evidence type="ECO:0000256" key="2">
    <source>
        <dbReference type="ARBA" id="ARBA00022692"/>
    </source>
</evidence>